<evidence type="ECO:0000256" key="4">
    <source>
        <dbReference type="ARBA" id="ARBA00023125"/>
    </source>
</evidence>
<dbReference type="EMBL" id="CAJOBI010002675">
    <property type="protein sequence ID" value="CAF3939105.1"/>
    <property type="molecule type" value="Genomic_DNA"/>
</dbReference>
<sequence length="570" mass="66323">QHPSMDPIVEVHSITRTTERQTNKKSNEKLDTSRTDSIANVFNEVKSQLHARLVNSVLDIIKKNDKFRRKTNRCFEHIPIMALCMDSNMSEHVHLFDELHDQLSSKFNSIIIKFESVDQYSSIHNMLKTTKVELNKFYPEKDNQNKNVYFQLSKFITNYNQLKENEKRSLIFIIPEFESINISIFEHFITLLSLQVKSMSISFVLGLSGGDHSLQRLVSSRIASKLSIDTIYDSSARKYYEHIIKALFLSENDKHEKFAITAEQLQFIDNGYFESYSLAWLEHALKVSRMSCSFAQKDREGFHDFDDFFIAFSETNLEQSNQLNICLFNAVYVSCNQLPNYPLGRYRSSFYASYLSNSPIFNELTLSVNSSTSYQLDTCLNSFMEHQCDGNSLCMKSSKLAKKIFIEQQQPIAEDIQSLSNTLRSVGDRKLNRYREHVFLWLKEICESFILLTINSSTKINDNLLHERLIPMTRGIFIRELTDTFHCKRDQTPDLALVYRIYTESGTKIPLSDWFDSFSVLLEEQEMVVDDKDKSILARFIHSIAELDYLGFTKTSLQRSYHATKLTWDS</sequence>
<dbReference type="GO" id="GO:0031261">
    <property type="term" value="C:DNA replication preinitiation complex"/>
    <property type="evidence" value="ECO:0007669"/>
    <property type="project" value="TreeGrafter"/>
</dbReference>
<dbReference type="GO" id="GO:0006270">
    <property type="term" value="P:DNA replication initiation"/>
    <property type="evidence" value="ECO:0007669"/>
    <property type="project" value="TreeGrafter"/>
</dbReference>
<comment type="caution">
    <text evidence="8">The sequence shown here is derived from an EMBL/GenBank/DDBJ whole genome shotgun (WGS) entry which is preliminary data.</text>
</comment>
<protein>
    <recommendedName>
        <fullName evidence="10">Origin recognition complex subunit 3</fullName>
    </recommendedName>
</protein>
<feature type="domain" description="Origin recognition complex subunit 3 winged helix C-terminal" evidence="7">
    <location>
        <begin position="488"/>
        <end position="568"/>
    </location>
</feature>
<dbReference type="GO" id="GO:0003688">
    <property type="term" value="F:DNA replication origin binding"/>
    <property type="evidence" value="ECO:0007669"/>
    <property type="project" value="TreeGrafter"/>
</dbReference>
<evidence type="ECO:0000313" key="8">
    <source>
        <dbReference type="EMBL" id="CAF3939105.1"/>
    </source>
</evidence>
<evidence type="ECO:0000259" key="6">
    <source>
        <dbReference type="Pfam" id="PF07034"/>
    </source>
</evidence>
<dbReference type="InterPro" id="IPR020795">
    <property type="entry name" value="ORC3"/>
</dbReference>
<dbReference type="InterPro" id="IPR045667">
    <property type="entry name" value="ORC3_N"/>
</dbReference>
<dbReference type="PANTHER" id="PTHR12748">
    <property type="entry name" value="ORIGIN RECOGNITION COMPLEX SUBUNIT 3"/>
    <property type="match status" value="1"/>
</dbReference>
<evidence type="ECO:0000256" key="5">
    <source>
        <dbReference type="ARBA" id="ARBA00023242"/>
    </source>
</evidence>
<reference evidence="8" key="1">
    <citation type="submission" date="2021-02" db="EMBL/GenBank/DDBJ databases">
        <authorList>
            <person name="Nowell W R."/>
        </authorList>
    </citation>
    <scope>NUCLEOTIDE SEQUENCE</scope>
</reference>
<dbReference type="AlphaFoldDB" id="A0A8S2M6Y4"/>
<comment type="subcellular location">
    <subcellularLocation>
        <location evidence="1">Nucleus</location>
    </subcellularLocation>
</comment>
<evidence type="ECO:0008006" key="10">
    <source>
        <dbReference type="Google" id="ProtNLM"/>
    </source>
</evidence>
<dbReference type="GO" id="GO:0005656">
    <property type="term" value="C:nuclear pre-replicative complex"/>
    <property type="evidence" value="ECO:0007669"/>
    <property type="project" value="TreeGrafter"/>
</dbReference>
<accession>A0A8S2M6Y4</accession>
<organism evidence="8 9">
    <name type="scientific">Rotaria magnacalcarata</name>
    <dbReference type="NCBI Taxonomy" id="392030"/>
    <lineage>
        <taxon>Eukaryota</taxon>
        <taxon>Metazoa</taxon>
        <taxon>Spiralia</taxon>
        <taxon>Gnathifera</taxon>
        <taxon>Rotifera</taxon>
        <taxon>Eurotatoria</taxon>
        <taxon>Bdelloidea</taxon>
        <taxon>Philodinida</taxon>
        <taxon>Philodinidae</taxon>
        <taxon>Rotaria</taxon>
    </lineage>
</organism>
<dbReference type="Pfam" id="PF07034">
    <property type="entry name" value="ORC3_N"/>
    <property type="match status" value="1"/>
</dbReference>
<keyword evidence="5" id="KW-0539">Nucleus</keyword>
<dbReference type="Proteomes" id="UP000676336">
    <property type="component" value="Unassembled WGS sequence"/>
</dbReference>
<keyword evidence="4" id="KW-0238">DNA-binding</keyword>
<evidence type="ECO:0000256" key="2">
    <source>
        <dbReference type="ARBA" id="ARBA00010977"/>
    </source>
</evidence>
<keyword evidence="3" id="KW-0235">DNA replication</keyword>
<comment type="similarity">
    <text evidence="2">Belongs to the ORC3 family.</text>
</comment>
<gene>
    <name evidence="8" type="ORF">SMN809_LOCUS8620</name>
</gene>
<evidence type="ECO:0000313" key="9">
    <source>
        <dbReference type="Proteomes" id="UP000676336"/>
    </source>
</evidence>
<dbReference type="GO" id="GO:0005664">
    <property type="term" value="C:nuclear origin of replication recognition complex"/>
    <property type="evidence" value="ECO:0007669"/>
    <property type="project" value="InterPro"/>
</dbReference>
<dbReference type="PANTHER" id="PTHR12748:SF0">
    <property type="entry name" value="ORIGIN RECOGNITION COMPLEX SUBUNIT 3"/>
    <property type="match status" value="1"/>
</dbReference>
<evidence type="ECO:0000259" key="7">
    <source>
        <dbReference type="Pfam" id="PF18137"/>
    </source>
</evidence>
<name>A0A8S2M6Y4_9BILA</name>
<feature type="non-terminal residue" evidence="8">
    <location>
        <position position="1"/>
    </location>
</feature>
<proteinExistence type="inferred from homology"/>
<dbReference type="InterPro" id="IPR040855">
    <property type="entry name" value="ORC_WH_C"/>
</dbReference>
<evidence type="ECO:0000256" key="1">
    <source>
        <dbReference type="ARBA" id="ARBA00004123"/>
    </source>
</evidence>
<feature type="domain" description="Origin recognition complex subunit 3 N-terminal" evidence="6">
    <location>
        <begin position="35"/>
        <end position="270"/>
    </location>
</feature>
<evidence type="ECO:0000256" key="3">
    <source>
        <dbReference type="ARBA" id="ARBA00022705"/>
    </source>
</evidence>
<dbReference type="Pfam" id="PF18137">
    <property type="entry name" value="WHD_ORC"/>
    <property type="match status" value="1"/>
</dbReference>